<organism evidence="1 2">
    <name type="scientific">Billgrantia aerodenitrificans</name>
    <dbReference type="NCBI Taxonomy" id="2733483"/>
    <lineage>
        <taxon>Bacteria</taxon>
        <taxon>Pseudomonadati</taxon>
        <taxon>Pseudomonadota</taxon>
        <taxon>Gammaproteobacteria</taxon>
        <taxon>Oceanospirillales</taxon>
        <taxon>Halomonadaceae</taxon>
        <taxon>Billgrantia</taxon>
    </lineage>
</organism>
<dbReference type="Pfam" id="PF21983">
    <property type="entry name" value="NikA-like"/>
    <property type="match status" value="1"/>
</dbReference>
<name>A0ABS9AVZ9_9GAMM</name>
<evidence type="ECO:0000313" key="2">
    <source>
        <dbReference type="Proteomes" id="UP001320272"/>
    </source>
</evidence>
<protein>
    <submittedName>
        <fullName evidence="1">Plasmid mobilization relaxosome protein MobC</fullName>
    </submittedName>
</protein>
<dbReference type="InterPro" id="IPR053842">
    <property type="entry name" value="NikA-like"/>
</dbReference>
<comment type="caution">
    <text evidence="1">The sequence shown here is derived from an EMBL/GenBank/DDBJ whole genome shotgun (WGS) entry which is preliminary data.</text>
</comment>
<accession>A0ABS9AVZ9</accession>
<dbReference type="RefSeq" id="WP_234254866.1">
    <property type="nucleotide sequence ID" value="NZ_JABFTV010000010.1"/>
</dbReference>
<dbReference type="Proteomes" id="UP001320272">
    <property type="component" value="Unassembled WGS sequence"/>
</dbReference>
<keyword evidence="2" id="KW-1185">Reference proteome</keyword>
<evidence type="ECO:0000313" key="1">
    <source>
        <dbReference type="EMBL" id="MCE8026075.1"/>
    </source>
</evidence>
<dbReference type="EMBL" id="JABFTV010000010">
    <property type="protein sequence ID" value="MCE8026075.1"/>
    <property type="molecule type" value="Genomic_DNA"/>
</dbReference>
<gene>
    <name evidence="1" type="primary">mobC</name>
    <name evidence="1" type="ORF">HOP59_18280</name>
</gene>
<sequence length="119" mass="13467">MKAEKRTKIVKSRFNETEIELLRANANGEPLGAFLRNVGLANTIKEVFKIKKVYTPVDPDLISELQKLGINLNQIARKVNQDSKAGKSLEILQVLSELSKITESINEIKEAHSYDRKVF</sequence>
<proteinExistence type="predicted"/>
<reference evidence="1 2" key="1">
    <citation type="journal article" date="2021" name="Front. Microbiol.">
        <title>Aerobic Denitrification and Heterotrophic Sulfur Oxidation in the Genus Halomonas Revealed by Six Novel Species Characterizations and Genome-Based Analysis.</title>
        <authorList>
            <person name="Wang L."/>
            <person name="Shao Z."/>
        </authorList>
    </citation>
    <scope>NUCLEOTIDE SEQUENCE [LARGE SCALE GENOMIC DNA]</scope>
    <source>
        <strain evidence="1 2">MCCC 1A11058</strain>
    </source>
</reference>